<dbReference type="InterPro" id="IPR036388">
    <property type="entry name" value="WH-like_DNA-bd_sf"/>
</dbReference>
<gene>
    <name evidence="5" type="primary">recX</name>
    <name evidence="8" type="ORF">U7230_06145</name>
</gene>
<dbReference type="InterPro" id="IPR003783">
    <property type="entry name" value="Regulatory_RecX"/>
</dbReference>
<evidence type="ECO:0000256" key="5">
    <source>
        <dbReference type="HAMAP-Rule" id="MF_01114"/>
    </source>
</evidence>
<reference evidence="8 9" key="1">
    <citation type="journal article" date="2024" name="Front. Microbiol.">
        <title>Novel thermophilic genera Geochorda gen. nov. and Carboxydochorda gen. nov. from the deep terrestrial subsurface reveal the ecophysiological diversity in the class Limnochordia.</title>
        <authorList>
            <person name="Karnachuk O.V."/>
            <person name="Lukina A.P."/>
            <person name="Avakyan M.R."/>
            <person name="Kadnikov V.V."/>
            <person name="Begmatov S."/>
            <person name="Beletsky A.V."/>
            <person name="Vlasova K.G."/>
            <person name="Novikov A.A."/>
            <person name="Shcherbakova V.A."/>
            <person name="Mardanov A.V."/>
            <person name="Ravin N.V."/>
        </authorList>
    </citation>
    <scope>NUCLEOTIDE SEQUENCE [LARGE SCALE GENOMIC DNA]</scope>
    <source>
        <strain evidence="8 9">L945</strain>
    </source>
</reference>
<feature type="domain" description="RecX first three-helical" evidence="7">
    <location>
        <begin position="70"/>
        <end position="106"/>
    </location>
</feature>
<evidence type="ECO:0000313" key="9">
    <source>
        <dbReference type="Proteomes" id="UP001332192"/>
    </source>
</evidence>
<dbReference type="PANTHER" id="PTHR33602">
    <property type="entry name" value="REGULATORY PROTEIN RECX FAMILY PROTEIN"/>
    <property type="match status" value="1"/>
</dbReference>
<dbReference type="RefSeq" id="WP_324717853.1">
    <property type="nucleotide sequence ID" value="NZ_CP141615.1"/>
</dbReference>
<evidence type="ECO:0000256" key="1">
    <source>
        <dbReference type="ARBA" id="ARBA00004496"/>
    </source>
</evidence>
<keyword evidence="4 5" id="KW-0963">Cytoplasm</keyword>
<dbReference type="Proteomes" id="UP001332192">
    <property type="component" value="Chromosome"/>
</dbReference>
<accession>A0ABZ1C0E3</accession>
<organism evidence="8 9">
    <name type="scientific">Carboxydichorda subterranea</name>
    <dbReference type="NCBI Taxonomy" id="3109565"/>
    <lineage>
        <taxon>Bacteria</taxon>
        <taxon>Bacillati</taxon>
        <taxon>Bacillota</taxon>
        <taxon>Limnochordia</taxon>
        <taxon>Limnochordales</taxon>
        <taxon>Geochordaceae</taxon>
        <taxon>Carboxydichorda</taxon>
    </lineage>
</organism>
<proteinExistence type="inferred from homology"/>
<comment type="similarity">
    <text evidence="2 5">Belongs to the RecX family.</text>
</comment>
<feature type="domain" description="RecX third three-helical" evidence="6">
    <location>
        <begin position="166"/>
        <end position="210"/>
    </location>
</feature>
<evidence type="ECO:0000256" key="4">
    <source>
        <dbReference type="ARBA" id="ARBA00022490"/>
    </source>
</evidence>
<evidence type="ECO:0000256" key="3">
    <source>
        <dbReference type="ARBA" id="ARBA00018111"/>
    </source>
</evidence>
<evidence type="ECO:0000256" key="2">
    <source>
        <dbReference type="ARBA" id="ARBA00009695"/>
    </source>
</evidence>
<comment type="function">
    <text evidence="5">Modulates RecA activity.</text>
</comment>
<dbReference type="InterPro" id="IPR053925">
    <property type="entry name" value="RecX_HTH_3rd"/>
</dbReference>
<dbReference type="PANTHER" id="PTHR33602:SF1">
    <property type="entry name" value="REGULATORY PROTEIN RECX FAMILY PROTEIN"/>
    <property type="match status" value="1"/>
</dbReference>
<sequence length="225" mass="25322">MAIRIASVERRRGRSWYRLMAASQEAWVVDQEALESLGLTAWASQGAGKAASEPPEIEPPLLEEAERATARRRAIRLLGQRARSELEMRRLLGAWPFRPDTIEDTVRWVRALGYLDDTALAHDVVDLRVGRGAVGRKALLLEMERRGIDESVALRVVAEKYPREREQEAALRLAMRQLAHLQRLAPAQRAARLWGYLVRRGFDEELAREVAVRAAHESGTAGDAT</sequence>
<dbReference type="EMBL" id="CP141615">
    <property type="protein sequence ID" value="WRP18580.1"/>
    <property type="molecule type" value="Genomic_DNA"/>
</dbReference>
<name>A0ABZ1C0E3_9FIRM</name>
<evidence type="ECO:0000259" key="7">
    <source>
        <dbReference type="Pfam" id="PF21982"/>
    </source>
</evidence>
<keyword evidence="9" id="KW-1185">Reference proteome</keyword>
<evidence type="ECO:0000259" key="6">
    <source>
        <dbReference type="Pfam" id="PF21981"/>
    </source>
</evidence>
<dbReference type="Pfam" id="PF21982">
    <property type="entry name" value="RecX_HTH1"/>
    <property type="match status" value="1"/>
</dbReference>
<dbReference type="Gene3D" id="1.10.10.10">
    <property type="entry name" value="Winged helix-like DNA-binding domain superfamily/Winged helix DNA-binding domain"/>
    <property type="match status" value="2"/>
</dbReference>
<dbReference type="InterPro" id="IPR053926">
    <property type="entry name" value="RecX_HTH_1st"/>
</dbReference>
<evidence type="ECO:0000313" key="8">
    <source>
        <dbReference type="EMBL" id="WRP18580.1"/>
    </source>
</evidence>
<protein>
    <recommendedName>
        <fullName evidence="3 5">Regulatory protein RecX</fullName>
    </recommendedName>
</protein>
<comment type="subcellular location">
    <subcellularLocation>
        <location evidence="1 5">Cytoplasm</location>
    </subcellularLocation>
</comment>
<dbReference type="Pfam" id="PF21981">
    <property type="entry name" value="RecX_HTH3"/>
    <property type="match status" value="1"/>
</dbReference>
<dbReference type="HAMAP" id="MF_01114">
    <property type="entry name" value="RecX"/>
    <property type="match status" value="1"/>
</dbReference>